<feature type="repeat" description="RCC1" evidence="1">
    <location>
        <begin position="175"/>
        <end position="237"/>
    </location>
</feature>
<dbReference type="PRINTS" id="PR00633">
    <property type="entry name" value="RCCNDNSATION"/>
</dbReference>
<organism evidence="2 3">
    <name type="scientific">Drechslerella stenobrocha 248</name>
    <dbReference type="NCBI Taxonomy" id="1043628"/>
    <lineage>
        <taxon>Eukaryota</taxon>
        <taxon>Fungi</taxon>
        <taxon>Dikarya</taxon>
        <taxon>Ascomycota</taxon>
        <taxon>Pezizomycotina</taxon>
        <taxon>Orbiliomycetes</taxon>
        <taxon>Orbiliales</taxon>
        <taxon>Orbiliaceae</taxon>
        <taxon>Drechslerella</taxon>
    </lineage>
</organism>
<dbReference type="Proteomes" id="UP000024837">
    <property type="component" value="Unassembled WGS sequence"/>
</dbReference>
<sequence>MGIQQVRACHQIPLNFYGLLSYISGRVAAPDSNEAVVKTPRRIPFFDGYVLRDLQLSEEMGVAVTENGDIMQWGKGYLSNCRAPIVTLSGKDIVKVGLSQDRIIALSSSGNVYSMPFSKEEQELFAKPKEHGSIPFSSWDSPISYRSLTPKLGFWETVVDIAVGLEHTVMLTSAGRVFTAASATYIFPLKGQLGIPEISWDTKPKPYDTPQEVTSLGECKITQIAAGDYHSIAAGKNGKIFTWGDNTKGQLGFNYKEDSIMKPTLLPQRAFYKDEAVKVTLKAIYAGGLNSFFTMDAETPDPIADDKTIKSHDVFSCGYGVHGTTGSGIWAHAHGPPQKLKTISGLTEYSEKQSKLVPIGTSYITVGGTHAAVVMSNLANIQENSWKRTDVEFGNDIMFFGGNEFYQLGNGKRVNLNTPTYVPPLEPARGSTSRSTEDRFQVVPAKKVAILDQRSKKRSVKIEQRVIAGRGLTGCYARTCS</sequence>
<dbReference type="PANTHER" id="PTHR47563:SF1">
    <property type="entry name" value="PROTEIN FMP25, MITOCHONDRIAL"/>
    <property type="match status" value="1"/>
</dbReference>
<dbReference type="InterPro" id="IPR000408">
    <property type="entry name" value="Reg_chr_condens"/>
</dbReference>
<dbReference type="PROSITE" id="PS50012">
    <property type="entry name" value="RCC1_3"/>
    <property type="match status" value="2"/>
</dbReference>
<reference evidence="2 3" key="1">
    <citation type="submission" date="2013-05" db="EMBL/GenBank/DDBJ databases">
        <title>Drechslerella stenobrocha genome reveals carnivorous origination and mechanical trapping mechanism of predatory fungi.</title>
        <authorList>
            <person name="Liu X."/>
            <person name="Zhang W."/>
            <person name="Liu K."/>
        </authorList>
    </citation>
    <scope>NUCLEOTIDE SEQUENCE [LARGE SCALE GENOMIC DNA]</scope>
    <source>
        <strain evidence="2 3">248</strain>
    </source>
</reference>
<feature type="repeat" description="RCC1" evidence="1">
    <location>
        <begin position="238"/>
        <end position="297"/>
    </location>
</feature>
<gene>
    <name evidence="2" type="ORF">DRE_05441</name>
</gene>
<dbReference type="OrthoDB" id="10256179at2759"/>
<accession>W7I076</accession>
<name>W7I076_9PEZI</name>
<evidence type="ECO:0000313" key="2">
    <source>
        <dbReference type="EMBL" id="EWC45583.1"/>
    </source>
</evidence>
<dbReference type="GO" id="GO:0005743">
    <property type="term" value="C:mitochondrial inner membrane"/>
    <property type="evidence" value="ECO:0007669"/>
    <property type="project" value="TreeGrafter"/>
</dbReference>
<proteinExistence type="predicted"/>
<dbReference type="SUPFAM" id="SSF50985">
    <property type="entry name" value="RCC1/BLIP-II"/>
    <property type="match status" value="1"/>
</dbReference>
<dbReference type="AlphaFoldDB" id="W7I076"/>
<evidence type="ECO:0000313" key="3">
    <source>
        <dbReference type="Proteomes" id="UP000024837"/>
    </source>
</evidence>
<dbReference type="Gene3D" id="2.130.10.30">
    <property type="entry name" value="Regulator of chromosome condensation 1/beta-lactamase-inhibitor protein II"/>
    <property type="match status" value="1"/>
</dbReference>
<dbReference type="HOGENOM" id="CLU_021989_1_0_1"/>
<dbReference type="GO" id="GO:0034551">
    <property type="term" value="P:mitochondrial respiratory chain complex III assembly"/>
    <property type="evidence" value="ECO:0007669"/>
    <property type="project" value="TreeGrafter"/>
</dbReference>
<protein>
    <submittedName>
        <fullName evidence="2">Uncharacterized protein</fullName>
    </submittedName>
</protein>
<dbReference type="EMBL" id="KI966426">
    <property type="protein sequence ID" value="EWC45583.1"/>
    <property type="molecule type" value="Genomic_DNA"/>
</dbReference>
<dbReference type="Pfam" id="PF13540">
    <property type="entry name" value="RCC1_2"/>
    <property type="match status" value="1"/>
</dbReference>
<keyword evidence="3" id="KW-1185">Reference proteome</keyword>
<dbReference type="InterPro" id="IPR009091">
    <property type="entry name" value="RCC1/BLIP-II"/>
</dbReference>
<dbReference type="InterPro" id="IPR053245">
    <property type="entry name" value="MitoProcess-Associated"/>
</dbReference>
<evidence type="ECO:0000256" key="1">
    <source>
        <dbReference type="PROSITE-ProRule" id="PRU00235"/>
    </source>
</evidence>
<dbReference type="PANTHER" id="PTHR47563">
    <property type="entry name" value="PROTEIN FMP25, MITOCHONDRIAL"/>
    <property type="match status" value="1"/>
</dbReference>